<evidence type="ECO:0000313" key="7">
    <source>
        <dbReference type="Proteomes" id="UP000002076"/>
    </source>
</evidence>
<sequence length="1907" mass="198101">MNKGLHRIIFSKKHSTMVAVAETANSQGKGKQAGSSVSVSLKTSGDLCGKLKTTLKTLVCSLVSLSMVLPAHAQIITDKTAPKNQQVVILKTNTGAPLVNIQTPNGRGLSHNRYTQFDVDNKGAVLNNDRNNNPFLVKGSAQLILNEVRGTASKLNGIVTVGGQKADVIIANPNGITVNGGGFKNVGRGILTTGAPQIGKDGALTGFDVRQGTLTVGAAGWNDKGGADYTGVLARAVALQGKLQGKNLAVSTGPQKVDYASGEISAGTAAGTKPTIALDTTALGGMYADSITLIANEKGVGVKNAGTLEAAKQLIVTSSGRIENSGRIATTADGTEASPTYLSIETTETGAAGAFISNGGRIESKGLLVIETGEDISLRNGAVVQNNGSRPATTVLNAGHNLVIESKTNVNNAKGPATLSAGGRTTINDATIQAGSSVYSSTKGDTELGENTRIIAENVTVLSNGSISSAAVIEAKDTAHIESGKPLSLETSTVASNIRLNNGSIKGGKQVVLMADDDIQAKASHLNASGNLYIHTGKDLNLNADKDLSAQSISLRAGNTALISSNGNTLTAEKNLDIQAGSLSVRQSNLHSSGGNVQMSATKGDISLNQSWINASQNIDTAALQGNIISDGLTAIAEVGRVSLLANGNVDFNGLNDLIAEGDINAGSVGKGRLKMDNTDIYASAGDVKLVAGGQLDLGNGTVNGGHISLDSNKGSMVVQNVRLNARTSLKVDADQTLTINNSKLNSGHNTQINTNHGHMTLNQLDAHSRRHMSISAQGKGKGKDSGQILQNDQQNSKSTLAADGVLSLNSSALQVLDNTTLRGGAINIKAGGGIIKRGHIDWETQDTATMRSAELKPLSGMMSIESGGNNPLTVEPGNRIVSAGDLAVNHNGTFQISARAGNNGNPSAQTASVSAKGNIGIVAGEVDIDAANIAAGKDLALVATKGNISLNSIRNTFSNYQLKTDKHNITQQLTDVEQELSKLTSDPKYRKAQDLPQMLRRKYKRRDKVFGDSEARLRGLRAEINAADEAWAELQSPVKALLERKQLLQQALLTVSQPGSGHENQGSTLSGQNIKLLAAGGIRIQGSKVAATQQANIQAAGFLPAPAAEELQEGRLQSAIDISGVFDTFEYGQQGSDKYGYAIFSRPSEISGKTGVTLSAPYANENSRILLSTTDISSENGKIKIQSYGDQYYYARQSELYTFERRSYKTGKWYNRKHITEVKEHKNAKPDAVNLSASQGIDIKSGGNIDAYATAFDAPKGSINIEAGRKLILYAVEELNYDKLDSQKRRRFLGISYSKAHDTTTQVMKTALPSRVVAESANLQSGWDTKLQGTQFETTLGGATIRAGVGEQARADAKIILEGIKSSIHTETVSSSKSALWQKQAGRGSNIETLQLPSFTGPVAPVLSAPGGYIVDIPKGNLKTEIEKLAKQPEYAYLKQLQVAKNINWNQVQLAYDRWDYKQEGMTPAAAAVVVIVVTVLTYGALSAPAAAGTAGAAGVGAGGAAAGTAAGTGVAAGTAATTGVAAGTSAAAITTAAGQAALASLASQAAVSLINNKGDINHTLKELGKSSTVRQAATAAVTAGVLQGISGLNTQAAEAVSKHFHSPAAGKLTANLINSTAAASVHTAINGGSLKDNLGDAALGAIVSTVHGEVASKIKFNLSEDYITHKIAHAIAGCAAAAANKGKCQDGAIGAAVGEIVGEALVKNTDFSRMSATEIEKAKAKITAYSKLVAGTASAVVGGDVNTAANAATVAVENNSLFQPQTTLEAGVRNAILRGDIQELRLLLGEANFSTADAAYAQRILASMEKIGESNSRLLAERYGVDWLNKVHHIFKGHQGSIGNTLIQKSGSMENAVVATQKAVDALKLTKTGNYPVTVTVNGITVIVRVYVNNGVSRIATILKM</sequence>
<dbReference type="RefSeq" id="WP_014573820.1">
    <property type="nucleotide sequence ID" value="NC_017501.1"/>
</dbReference>
<dbReference type="InterPro" id="IPR012334">
    <property type="entry name" value="Pectin_lyas_fold"/>
</dbReference>
<dbReference type="InterPro" id="IPR006915">
    <property type="entry name" value="DUF637_hemagglutn_put"/>
</dbReference>
<dbReference type="NCBIfam" id="TIGR01901">
    <property type="entry name" value="adhes_NPXG"/>
    <property type="match status" value="1"/>
</dbReference>
<feature type="domain" description="Filamentous haemagglutinin FhaB/tRNA nuclease CdiA-like TPS" evidence="5">
    <location>
        <begin position="93"/>
        <end position="201"/>
    </location>
</feature>
<dbReference type="Pfam" id="PF05860">
    <property type="entry name" value="TPS"/>
    <property type="match status" value="1"/>
</dbReference>
<name>A0A9K2PQH0_NEIM8</name>
<dbReference type="Pfam" id="PF13018">
    <property type="entry name" value="ESPR"/>
    <property type="match status" value="1"/>
</dbReference>
<gene>
    <name evidence="6" type="primary">tpsA1</name>
    <name evidence="6" type="ordered locus">NMV_0556</name>
</gene>
<dbReference type="Gene3D" id="2.160.20.10">
    <property type="entry name" value="Single-stranded right-handed beta-helix, Pectin lyase-like"/>
    <property type="match status" value="1"/>
</dbReference>
<dbReference type="Proteomes" id="UP000002076">
    <property type="component" value="Chromosome"/>
</dbReference>
<organism evidence="6 7">
    <name type="scientific">Neisseria meningitidis serogroup C (strain 8013)</name>
    <dbReference type="NCBI Taxonomy" id="604162"/>
    <lineage>
        <taxon>Bacteria</taxon>
        <taxon>Pseudomonadati</taxon>
        <taxon>Pseudomonadota</taxon>
        <taxon>Betaproteobacteria</taxon>
        <taxon>Neisseriales</taxon>
        <taxon>Neisseriaceae</taxon>
        <taxon>Neisseria</taxon>
    </lineage>
</organism>
<dbReference type="InterPro" id="IPR008638">
    <property type="entry name" value="FhaB/CdiA-like_TPS"/>
</dbReference>
<dbReference type="Pfam" id="PF04830">
    <property type="entry name" value="DUF637"/>
    <property type="match status" value="1"/>
</dbReference>
<keyword evidence="2" id="KW-0800">Toxin</keyword>
<keyword evidence="3" id="KW-1266">Target cell cytoplasm</keyword>
<reference evidence="6 7" key="1">
    <citation type="journal article" date="2009" name="Genome Biol.">
        <title>NeMeSys: a biological resource for narrowing the gap between sequence and function in the human pathogen Neisseria meningitidis.</title>
        <authorList>
            <person name="Rusniok C."/>
            <person name="Vallenet D."/>
            <person name="Floquet S."/>
            <person name="Ewles H."/>
            <person name="Mouze-Soulama C."/>
            <person name="Brown D."/>
            <person name="Lajus A."/>
            <person name="Buchrieser C."/>
            <person name="Medigue C."/>
            <person name="Glaser P."/>
            <person name="Pelicic V."/>
        </authorList>
    </citation>
    <scope>NUCLEOTIDE SEQUENCE [LARGE SCALE GENOMIC DNA]</scope>
    <source>
        <strain evidence="6 7">8013</strain>
    </source>
</reference>
<dbReference type="GO" id="GO:0090729">
    <property type="term" value="F:toxin activity"/>
    <property type="evidence" value="ECO:0007669"/>
    <property type="project" value="UniProtKB-KW"/>
</dbReference>
<dbReference type="InterPro" id="IPR006914">
    <property type="entry name" value="VENN_dom"/>
</dbReference>
<dbReference type="SMART" id="SM00912">
    <property type="entry name" value="Haemagg_act"/>
    <property type="match status" value="1"/>
</dbReference>
<evidence type="ECO:0000256" key="2">
    <source>
        <dbReference type="ARBA" id="ARBA00022656"/>
    </source>
</evidence>
<evidence type="ECO:0000256" key="3">
    <source>
        <dbReference type="ARBA" id="ARBA00022913"/>
    </source>
</evidence>
<evidence type="ECO:0000259" key="5">
    <source>
        <dbReference type="SMART" id="SM00912"/>
    </source>
</evidence>
<evidence type="ECO:0000256" key="1">
    <source>
        <dbReference type="ARBA" id="ARBA00004219"/>
    </source>
</evidence>
<proteinExistence type="predicted"/>
<dbReference type="SUPFAM" id="SSF51126">
    <property type="entry name" value="Pectin lyase-like"/>
    <property type="match status" value="1"/>
</dbReference>
<evidence type="ECO:0000313" key="6">
    <source>
        <dbReference type="EMBL" id="CAX49481.1"/>
    </source>
</evidence>
<dbReference type="KEGG" id="nmt:NMV_0556"/>
<dbReference type="InterPro" id="IPR011050">
    <property type="entry name" value="Pectin_lyase_fold/virulence"/>
</dbReference>
<comment type="subcellular location">
    <subcellularLocation>
        <location evidence="1">Target cell</location>
        <location evidence="1">Target cell cytoplasm</location>
    </subcellularLocation>
</comment>
<dbReference type="InterPro" id="IPR024973">
    <property type="entry name" value="ESPR"/>
</dbReference>
<dbReference type="EMBL" id="FM999788">
    <property type="protein sequence ID" value="CAX49481.1"/>
    <property type="molecule type" value="Genomic_DNA"/>
</dbReference>
<keyword evidence="4" id="KW-0843">Virulence</keyword>
<dbReference type="Pfam" id="PF04829">
    <property type="entry name" value="PT-VENN"/>
    <property type="match status" value="1"/>
</dbReference>
<evidence type="ECO:0000256" key="4">
    <source>
        <dbReference type="ARBA" id="ARBA00023026"/>
    </source>
</evidence>
<protein>
    <submittedName>
        <fullName evidence="6">Haemagglutinin/hemolysin-related protein TpsA1</fullName>
    </submittedName>
</protein>
<accession>A0A9K2PQH0</accession>